<accession>G9NCN9</accession>
<evidence type="ECO:0000256" key="1">
    <source>
        <dbReference type="SAM" id="MobiDB-lite"/>
    </source>
</evidence>
<proteinExistence type="predicted"/>
<dbReference type="Proteomes" id="UP000007115">
    <property type="component" value="Unassembled WGS sequence"/>
</dbReference>
<dbReference type="AlphaFoldDB" id="G9NCN9"/>
<name>G9NCN9_HYPVG</name>
<reference evidence="2 3" key="1">
    <citation type="journal article" date="2011" name="Genome Biol.">
        <title>Comparative genome sequence analysis underscores mycoparasitism as the ancestral life style of Trichoderma.</title>
        <authorList>
            <person name="Kubicek C.P."/>
            <person name="Herrera-Estrella A."/>
            <person name="Seidl-Seiboth V."/>
            <person name="Martinez D.A."/>
            <person name="Druzhinina I.S."/>
            <person name="Thon M."/>
            <person name="Zeilinger S."/>
            <person name="Casas-Flores S."/>
            <person name="Horwitz B.A."/>
            <person name="Mukherjee P.K."/>
            <person name="Mukherjee M."/>
            <person name="Kredics L."/>
            <person name="Alcaraz L.D."/>
            <person name="Aerts A."/>
            <person name="Antal Z."/>
            <person name="Atanasova L."/>
            <person name="Cervantes-Badillo M.G."/>
            <person name="Challacombe J."/>
            <person name="Chertkov O."/>
            <person name="McCluskey K."/>
            <person name="Coulpier F."/>
            <person name="Deshpande N."/>
            <person name="von Doehren H."/>
            <person name="Ebbole D.J."/>
            <person name="Esquivel-Naranjo E.U."/>
            <person name="Fekete E."/>
            <person name="Flipphi M."/>
            <person name="Glaser F."/>
            <person name="Gomez-Rodriguez E.Y."/>
            <person name="Gruber S."/>
            <person name="Han C."/>
            <person name="Henrissat B."/>
            <person name="Hermosa R."/>
            <person name="Hernandez-Onate M."/>
            <person name="Karaffa L."/>
            <person name="Kosti I."/>
            <person name="Le Crom S."/>
            <person name="Lindquist E."/>
            <person name="Lucas S."/>
            <person name="Luebeck M."/>
            <person name="Luebeck P.S."/>
            <person name="Margeot A."/>
            <person name="Metz B."/>
            <person name="Misra M."/>
            <person name="Nevalainen H."/>
            <person name="Omann M."/>
            <person name="Packer N."/>
            <person name="Perrone G."/>
            <person name="Uresti-Rivera E.E."/>
            <person name="Salamov A."/>
            <person name="Schmoll M."/>
            <person name="Seiboth B."/>
            <person name="Shapiro H."/>
            <person name="Sukno S."/>
            <person name="Tamayo-Ramos J.A."/>
            <person name="Tisch D."/>
            <person name="Wiest A."/>
            <person name="Wilkinson H.H."/>
            <person name="Zhang M."/>
            <person name="Coutinho P.M."/>
            <person name="Kenerley C.M."/>
            <person name="Monte E."/>
            <person name="Baker S.E."/>
            <person name="Grigoriev I.V."/>
        </authorList>
    </citation>
    <scope>NUCLEOTIDE SEQUENCE [LARGE SCALE GENOMIC DNA]</scope>
    <source>
        <strain evidence="3">Gv29-8 / FGSC 10586</strain>
    </source>
</reference>
<protein>
    <submittedName>
        <fullName evidence="2">Uncharacterized protein</fullName>
    </submittedName>
</protein>
<dbReference type="VEuPathDB" id="FungiDB:TRIVIDRAFT_228495"/>
<comment type="caution">
    <text evidence="2">The sequence shown here is derived from an EMBL/GenBank/DDBJ whole genome shotgun (WGS) entry which is preliminary data.</text>
</comment>
<evidence type="ECO:0000313" key="3">
    <source>
        <dbReference type="Proteomes" id="UP000007115"/>
    </source>
</evidence>
<dbReference type="InParanoid" id="G9NCN9"/>
<dbReference type="EMBL" id="ABDF02000092">
    <property type="protein sequence ID" value="EHK15461.1"/>
    <property type="molecule type" value="Genomic_DNA"/>
</dbReference>
<keyword evidence="3" id="KW-1185">Reference proteome</keyword>
<organism evidence="2 3">
    <name type="scientific">Hypocrea virens (strain Gv29-8 / FGSC 10586)</name>
    <name type="common">Gliocladium virens</name>
    <name type="synonym">Trichoderma virens</name>
    <dbReference type="NCBI Taxonomy" id="413071"/>
    <lineage>
        <taxon>Eukaryota</taxon>
        <taxon>Fungi</taxon>
        <taxon>Dikarya</taxon>
        <taxon>Ascomycota</taxon>
        <taxon>Pezizomycotina</taxon>
        <taxon>Sordariomycetes</taxon>
        <taxon>Hypocreomycetidae</taxon>
        <taxon>Hypocreales</taxon>
        <taxon>Hypocreaceae</taxon>
        <taxon>Trichoderma</taxon>
    </lineage>
</organism>
<feature type="region of interest" description="Disordered" evidence="1">
    <location>
        <begin position="48"/>
        <end position="68"/>
    </location>
</feature>
<gene>
    <name evidence="2" type="ORF">TRIVIDRAFT_228495</name>
</gene>
<sequence>MPKPKPNTTDARSLVSRAAAECGDPYSSIRGNNACSGHIVSENWSNRMAADQAIPTGLLVREPRSSDK</sequence>
<dbReference type="HOGENOM" id="CLU_2794285_0_0_1"/>
<evidence type="ECO:0000313" key="2">
    <source>
        <dbReference type="EMBL" id="EHK15461.1"/>
    </source>
</evidence>
<dbReference type="GeneID" id="25792178"/>
<dbReference type="RefSeq" id="XP_013949662.1">
    <property type="nucleotide sequence ID" value="XM_014094187.1"/>
</dbReference>